<proteinExistence type="predicted"/>
<evidence type="ECO:0000313" key="3">
    <source>
        <dbReference type="Proteomes" id="UP000472271"/>
    </source>
</evidence>
<evidence type="ECO:0000259" key="1">
    <source>
        <dbReference type="PROSITE" id="PS50835"/>
    </source>
</evidence>
<dbReference type="PANTHER" id="PTHR23267">
    <property type="entry name" value="IMMUNOGLOBULIN LIGHT CHAIN"/>
    <property type="match status" value="1"/>
</dbReference>
<dbReference type="SMART" id="SM00406">
    <property type="entry name" value="IGv"/>
    <property type="match status" value="1"/>
</dbReference>
<reference evidence="2" key="2">
    <citation type="submission" date="2025-08" db="UniProtKB">
        <authorList>
            <consortium name="Ensembl"/>
        </authorList>
    </citation>
    <scope>IDENTIFICATION</scope>
</reference>
<protein>
    <recommendedName>
        <fullName evidence="1">Ig-like domain-containing protein</fullName>
    </recommendedName>
</protein>
<evidence type="ECO:0000313" key="2">
    <source>
        <dbReference type="Ensembl" id="ENSSORP00005007510.1"/>
    </source>
</evidence>
<dbReference type="Pfam" id="PF07686">
    <property type="entry name" value="V-set"/>
    <property type="match status" value="1"/>
</dbReference>
<dbReference type="Proteomes" id="UP000472271">
    <property type="component" value="Chromosome 11"/>
</dbReference>
<dbReference type="PROSITE" id="PS50835">
    <property type="entry name" value="IG_LIKE"/>
    <property type="match status" value="1"/>
</dbReference>
<organism evidence="2 3">
    <name type="scientific">Sphaeramia orbicularis</name>
    <name type="common">orbiculate cardinalfish</name>
    <dbReference type="NCBI Taxonomy" id="375764"/>
    <lineage>
        <taxon>Eukaryota</taxon>
        <taxon>Metazoa</taxon>
        <taxon>Chordata</taxon>
        <taxon>Craniata</taxon>
        <taxon>Vertebrata</taxon>
        <taxon>Euteleostomi</taxon>
        <taxon>Actinopterygii</taxon>
        <taxon>Neopterygii</taxon>
        <taxon>Teleostei</taxon>
        <taxon>Neoteleostei</taxon>
        <taxon>Acanthomorphata</taxon>
        <taxon>Gobiaria</taxon>
        <taxon>Kurtiformes</taxon>
        <taxon>Apogonoidei</taxon>
        <taxon>Apogonidae</taxon>
        <taxon>Apogoninae</taxon>
        <taxon>Sphaeramia</taxon>
    </lineage>
</organism>
<dbReference type="InterPro" id="IPR003599">
    <property type="entry name" value="Ig_sub"/>
</dbReference>
<accession>A0A672YSI0</accession>
<dbReference type="InterPro" id="IPR013783">
    <property type="entry name" value="Ig-like_fold"/>
</dbReference>
<dbReference type="InterPro" id="IPR050150">
    <property type="entry name" value="IgV_Light_Chain"/>
</dbReference>
<dbReference type="InterPro" id="IPR007110">
    <property type="entry name" value="Ig-like_dom"/>
</dbReference>
<reference evidence="2" key="3">
    <citation type="submission" date="2025-09" db="UniProtKB">
        <authorList>
            <consortium name="Ensembl"/>
        </authorList>
    </citation>
    <scope>IDENTIFICATION</scope>
</reference>
<dbReference type="Ensembl" id="ENSSORT00005007790.1">
    <property type="protein sequence ID" value="ENSSORP00005007510.1"/>
    <property type="gene ID" value="ENSSORG00005004278.1"/>
</dbReference>
<dbReference type="AlphaFoldDB" id="A0A672YSI0"/>
<dbReference type="InterPro" id="IPR013106">
    <property type="entry name" value="Ig_V-set"/>
</dbReference>
<dbReference type="Gene3D" id="2.60.40.10">
    <property type="entry name" value="Immunoglobulins"/>
    <property type="match status" value="1"/>
</dbReference>
<sequence length="122" mass="13294">MSSVSSVSSGSVGQSVVVTQPAAKSVRPGQTVSIECKTNPALYEFKEGYLLSWYQQKPGESPELLIHNISTRFSGISSRFSGSGADNKIDFTLTISNVQAEDAGVYYCQALYYINSQYVFTQ</sequence>
<dbReference type="SMART" id="SM00409">
    <property type="entry name" value="IG"/>
    <property type="match status" value="1"/>
</dbReference>
<feature type="domain" description="Ig-like" evidence="1">
    <location>
        <begin position="14"/>
        <end position="122"/>
    </location>
</feature>
<dbReference type="FunFam" id="2.60.40.10:FF:001230">
    <property type="entry name" value="Immunoglobulin kappa variable 8-16"/>
    <property type="match status" value="1"/>
</dbReference>
<dbReference type="InterPro" id="IPR036179">
    <property type="entry name" value="Ig-like_dom_sf"/>
</dbReference>
<reference evidence="2" key="1">
    <citation type="submission" date="2019-06" db="EMBL/GenBank/DDBJ databases">
        <authorList>
            <consortium name="Wellcome Sanger Institute Data Sharing"/>
        </authorList>
    </citation>
    <scope>NUCLEOTIDE SEQUENCE [LARGE SCALE GENOMIC DNA]</scope>
</reference>
<keyword evidence="3" id="KW-1185">Reference proteome</keyword>
<dbReference type="InParanoid" id="A0A672YSI0"/>
<dbReference type="SUPFAM" id="SSF48726">
    <property type="entry name" value="Immunoglobulin"/>
    <property type="match status" value="1"/>
</dbReference>
<name>A0A672YSI0_9TELE</name>